<gene>
    <name evidence="7" type="ordered locus">AciX9_2157</name>
</gene>
<evidence type="ECO:0000256" key="5">
    <source>
        <dbReference type="ARBA" id="ARBA00023136"/>
    </source>
</evidence>
<reference evidence="8" key="1">
    <citation type="submission" date="2011-01" db="EMBL/GenBank/DDBJ databases">
        <title>Complete sequence of chromosome of Acidobacterium sp. MP5ACTX9.</title>
        <authorList>
            <consortium name="US DOE Joint Genome Institute"/>
            <person name="Lucas S."/>
            <person name="Copeland A."/>
            <person name="Lapidus A."/>
            <person name="Cheng J.-F."/>
            <person name="Goodwin L."/>
            <person name="Pitluck S."/>
            <person name="Teshima H."/>
            <person name="Detter J.C."/>
            <person name="Han C."/>
            <person name="Tapia R."/>
            <person name="Land M."/>
            <person name="Hauser L."/>
            <person name="Kyrpides N."/>
            <person name="Ivanova N."/>
            <person name="Ovchinnikova G."/>
            <person name="Pagani I."/>
            <person name="Rawat S.R."/>
            <person name="Mannisto M."/>
            <person name="Haggblom M.M."/>
            <person name="Woyke T."/>
        </authorList>
    </citation>
    <scope>NUCLEOTIDE SEQUENCE [LARGE SCALE GENOMIC DNA]</scope>
    <source>
        <strain evidence="8">MP5ACTX9</strain>
    </source>
</reference>
<keyword evidence="4 6" id="KW-1133">Transmembrane helix</keyword>
<feature type="transmembrane region" description="Helical" evidence="6">
    <location>
        <begin position="86"/>
        <end position="106"/>
    </location>
</feature>
<dbReference type="AlphaFoldDB" id="E8X2H7"/>
<accession>E8X2H7</accession>
<proteinExistence type="predicted"/>
<dbReference type="eggNOG" id="COG3336">
    <property type="taxonomic scope" value="Bacteria"/>
</dbReference>
<feature type="transmembrane region" description="Helical" evidence="6">
    <location>
        <begin position="198"/>
        <end position="229"/>
    </location>
</feature>
<dbReference type="EMBL" id="CP002480">
    <property type="protein sequence ID" value="ADW69201.1"/>
    <property type="molecule type" value="Genomic_DNA"/>
</dbReference>
<dbReference type="Proteomes" id="UP000000343">
    <property type="component" value="Chromosome"/>
</dbReference>
<comment type="subcellular location">
    <subcellularLocation>
        <location evidence="1">Cell membrane</location>
        <topology evidence="1">Multi-pass membrane protein</topology>
    </subcellularLocation>
</comment>
<keyword evidence="2" id="KW-1003">Cell membrane</keyword>
<keyword evidence="3 6" id="KW-0812">Transmembrane</keyword>
<name>E8X2H7_GRATM</name>
<evidence type="ECO:0000256" key="4">
    <source>
        <dbReference type="ARBA" id="ARBA00022989"/>
    </source>
</evidence>
<evidence type="ECO:0000256" key="3">
    <source>
        <dbReference type="ARBA" id="ARBA00022692"/>
    </source>
</evidence>
<evidence type="ECO:0000256" key="1">
    <source>
        <dbReference type="ARBA" id="ARBA00004651"/>
    </source>
</evidence>
<dbReference type="Pfam" id="PF09678">
    <property type="entry name" value="Caa3_CtaG"/>
    <property type="match status" value="1"/>
</dbReference>
<protein>
    <submittedName>
        <fullName evidence="7">Cytochrome c oxidase caa3-type, assembly factor CtaG-related protein</fullName>
    </submittedName>
</protein>
<feature type="transmembrane region" description="Helical" evidence="6">
    <location>
        <begin position="49"/>
        <end position="66"/>
    </location>
</feature>
<evidence type="ECO:0000256" key="6">
    <source>
        <dbReference type="SAM" id="Phobius"/>
    </source>
</evidence>
<feature type="transmembrane region" description="Helical" evidence="6">
    <location>
        <begin position="20"/>
        <end position="37"/>
    </location>
</feature>
<evidence type="ECO:0000256" key="2">
    <source>
        <dbReference type="ARBA" id="ARBA00022475"/>
    </source>
</evidence>
<feature type="transmembrane region" description="Helical" evidence="6">
    <location>
        <begin position="126"/>
        <end position="149"/>
    </location>
</feature>
<feature type="transmembrane region" description="Helical" evidence="6">
    <location>
        <begin position="169"/>
        <end position="186"/>
    </location>
</feature>
<sequence>MISAVLITSPDLIGDWTPPLFLTATCILTIALYLRGFSLLRRTRPTFSSLRAASFCAGILVLWLALASPLEELADTVLTAHMIEHLLLMSAVPPLVLIGWPVVPMLRGLPLWLRRSLVHPLLRSRLIRAVLHWLDSPLVAWLLMNATLLLWHLPKAYDFALEHEGWHDFEHICFLATSLGFWWILLRPWPATARSASWGFLAYLLSADFVNTGLSATLAFIGHPVYAYYLNHTNPLGMDPLMDQQVGASIMWVFGSMAFLLPALVLAARMLSGGSRDERKSSQLYEREPARIVRDLKNP</sequence>
<dbReference type="KEGG" id="acm:AciX9_2157"/>
<keyword evidence="5 6" id="KW-0472">Membrane</keyword>
<dbReference type="RefSeq" id="WP_013580517.1">
    <property type="nucleotide sequence ID" value="NC_015064.1"/>
</dbReference>
<evidence type="ECO:0000313" key="7">
    <source>
        <dbReference type="EMBL" id="ADW69201.1"/>
    </source>
</evidence>
<organism evidence="8">
    <name type="scientific">Granulicella tundricola (strain ATCC BAA-1859 / DSM 23138 / MP5ACTX9)</name>
    <dbReference type="NCBI Taxonomy" id="1198114"/>
    <lineage>
        <taxon>Bacteria</taxon>
        <taxon>Pseudomonadati</taxon>
        <taxon>Acidobacteriota</taxon>
        <taxon>Terriglobia</taxon>
        <taxon>Terriglobales</taxon>
        <taxon>Acidobacteriaceae</taxon>
        <taxon>Granulicella</taxon>
    </lineage>
</organism>
<feature type="transmembrane region" description="Helical" evidence="6">
    <location>
        <begin position="249"/>
        <end position="271"/>
    </location>
</feature>
<keyword evidence="8" id="KW-1185">Reference proteome</keyword>
<dbReference type="GO" id="GO:0005886">
    <property type="term" value="C:plasma membrane"/>
    <property type="evidence" value="ECO:0007669"/>
    <property type="project" value="UniProtKB-SubCell"/>
</dbReference>
<dbReference type="HOGENOM" id="CLU_054944_0_1_0"/>
<dbReference type="PaxDb" id="1198114-AciX9_2157"/>
<dbReference type="STRING" id="1198114.AciX9_2157"/>
<dbReference type="InterPro" id="IPR019108">
    <property type="entry name" value="Caa3_assmbl_CtaG-rel"/>
</dbReference>
<evidence type="ECO:0000313" key="8">
    <source>
        <dbReference type="Proteomes" id="UP000000343"/>
    </source>
</evidence>